<accession>A0A8S2XCY5</accession>
<protein>
    <submittedName>
        <fullName evidence="2">Uncharacterized protein</fullName>
    </submittedName>
</protein>
<dbReference type="Proteomes" id="UP000682733">
    <property type="component" value="Unassembled WGS sequence"/>
</dbReference>
<sequence length="191" mass="22870">LLLCEQEYTNNDCPQWCRLLQKIIKDYLSIGNETQLQELSSEMKLFLSTIITKKSWNYLLNLLKSNFHAEIGNEWSMSLYRLLEIQENYPLEQQQNSCLQLCDRIQFTLSANIDNNTSTIFPKLHREYDIFSRIFSSCVNDTELHRWTALIDWFQSKLVVRLEFGEIKTLLILKIYYDYYCLNQLHMLDML</sequence>
<evidence type="ECO:0000313" key="3">
    <source>
        <dbReference type="Proteomes" id="UP000682733"/>
    </source>
</evidence>
<feature type="non-terminal residue" evidence="2">
    <location>
        <position position="1"/>
    </location>
</feature>
<dbReference type="EMBL" id="CAJNOK010064414">
    <property type="protein sequence ID" value="CAF1646583.1"/>
    <property type="molecule type" value="Genomic_DNA"/>
</dbReference>
<evidence type="ECO:0000313" key="2">
    <source>
        <dbReference type="EMBL" id="CAF4488920.1"/>
    </source>
</evidence>
<organism evidence="2 3">
    <name type="scientific">Didymodactylos carnosus</name>
    <dbReference type="NCBI Taxonomy" id="1234261"/>
    <lineage>
        <taxon>Eukaryota</taxon>
        <taxon>Metazoa</taxon>
        <taxon>Spiralia</taxon>
        <taxon>Gnathifera</taxon>
        <taxon>Rotifera</taxon>
        <taxon>Eurotatoria</taxon>
        <taxon>Bdelloidea</taxon>
        <taxon>Philodinida</taxon>
        <taxon>Philodinidae</taxon>
        <taxon>Didymodactylos</taxon>
    </lineage>
</organism>
<name>A0A8S2XCY5_9BILA</name>
<evidence type="ECO:0000313" key="1">
    <source>
        <dbReference type="EMBL" id="CAF1646583.1"/>
    </source>
</evidence>
<gene>
    <name evidence="1" type="ORF">OVA965_LOCUS44590</name>
    <name evidence="2" type="ORF">TMI583_LOCUS47477</name>
</gene>
<reference evidence="2" key="1">
    <citation type="submission" date="2021-02" db="EMBL/GenBank/DDBJ databases">
        <authorList>
            <person name="Nowell W R."/>
        </authorList>
    </citation>
    <scope>NUCLEOTIDE SEQUENCE</scope>
</reference>
<dbReference type="AlphaFoldDB" id="A0A8S2XCY5"/>
<dbReference type="EMBL" id="CAJOBA010092101">
    <property type="protein sequence ID" value="CAF4488920.1"/>
    <property type="molecule type" value="Genomic_DNA"/>
</dbReference>
<comment type="caution">
    <text evidence="2">The sequence shown here is derived from an EMBL/GenBank/DDBJ whole genome shotgun (WGS) entry which is preliminary data.</text>
</comment>
<proteinExistence type="predicted"/>
<feature type="non-terminal residue" evidence="2">
    <location>
        <position position="191"/>
    </location>
</feature>
<dbReference type="Proteomes" id="UP000677228">
    <property type="component" value="Unassembled WGS sequence"/>
</dbReference>